<dbReference type="PANTHER" id="PTHR37531:SF1">
    <property type="entry name" value="HEME EXPORTER PROTEIN D"/>
    <property type="match status" value="1"/>
</dbReference>
<comment type="similarity">
    <text evidence="3 12">Belongs to the CcmD/CycX/HelD family.</text>
</comment>
<dbReference type="InterPro" id="IPR007078">
    <property type="entry name" value="Haem_export_protD_CcmD"/>
</dbReference>
<reference evidence="13 14" key="1">
    <citation type="submission" date="2018-01" db="EMBL/GenBank/DDBJ databases">
        <title>Complete genome sequences of the type strains of Marinobacter flavimaris and Marinobacter maroccanus.</title>
        <authorList>
            <person name="Palau M."/>
            <person name="Boujida N."/>
            <person name="Manresa A."/>
            <person name="Minana-Galbis D."/>
        </authorList>
    </citation>
    <scope>NUCLEOTIDE SEQUENCE [LARGE SCALE GENOMIC DNA]</scope>
    <source>
        <strain evidence="13 14">N4</strain>
    </source>
</reference>
<evidence type="ECO:0000256" key="8">
    <source>
        <dbReference type="ARBA" id="ARBA00022692"/>
    </source>
</evidence>
<keyword evidence="11 12" id="KW-0472">Membrane</keyword>
<organism evidence="13 14">
    <name type="scientific">Marinobacter maroccanus</name>
    <dbReference type="NCBI Taxonomy" id="2055143"/>
    <lineage>
        <taxon>Bacteria</taxon>
        <taxon>Pseudomonadati</taxon>
        <taxon>Pseudomonadota</taxon>
        <taxon>Gammaproteobacteria</taxon>
        <taxon>Pseudomonadales</taxon>
        <taxon>Marinobacteraceae</taxon>
        <taxon>Marinobacter</taxon>
    </lineage>
</organism>
<dbReference type="GO" id="GO:1903607">
    <property type="term" value="P:cytochrome c biosynthetic process"/>
    <property type="evidence" value="ECO:0007669"/>
    <property type="project" value="TreeGrafter"/>
</dbReference>
<name>A0A2S5ZFH3_9GAMM</name>
<evidence type="ECO:0000256" key="5">
    <source>
        <dbReference type="ARBA" id="ARBA00022448"/>
    </source>
</evidence>
<keyword evidence="9 12" id="KW-0201">Cytochrome c-type biogenesis</keyword>
<dbReference type="EMBL" id="PSSX01000001">
    <property type="protein sequence ID" value="PPI86129.1"/>
    <property type="molecule type" value="Genomic_DNA"/>
</dbReference>
<keyword evidence="7 12" id="KW-0997">Cell inner membrane</keyword>
<evidence type="ECO:0000256" key="6">
    <source>
        <dbReference type="ARBA" id="ARBA00022475"/>
    </source>
</evidence>
<dbReference type="PANTHER" id="PTHR37531">
    <property type="entry name" value="HEME EXPORTER PROTEIN D"/>
    <property type="match status" value="1"/>
</dbReference>
<comment type="caution">
    <text evidence="13">The sequence shown here is derived from an EMBL/GenBank/DDBJ whole genome shotgun (WGS) entry which is preliminary data.</text>
</comment>
<evidence type="ECO:0000256" key="2">
    <source>
        <dbReference type="ARBA" id="ARBA00004377"/>
    </source>
</evidence>
<feature type="transmembrane region" description="Helical" evidence="12">
    <location>
        <begin position="18"/>
        <end position="36"/>
    </location>
</feature>
<keyword evidence="5 12" id="KW-0813">Transport</keyword>
<evidence type="ECO:0000256" key="4">
    <source>
        <dbReference type="ARBA" id="ARBA00016461"/>
    </source>
</evidence>
<accession>A0A2S5ZFH3</accession>
<keyword evidence="6 12" id="KW-1003">Cell membrane</keyword>
<evidence type="ECO:0000256" key="1">
    <source>
        <dbReference type="ARBA" id="ARBA00002442"/>
    </source>
</evidence>
<comment type="function">
    <text evidence="1 12">Required for the export of heme to the periplasm for the biogenesis of c-type cytochromes.</text>
</comment>
<dbReference type="Pfam" id="PF04995">
    <property type="entry name" value="CcmD"/>
    <property type="match status" value="1"/>
</dbReference>
<dbReference type="GO" id="GO:0017004">
    <property type="term" value="P:cytochrome complex assembly"/>
    <property type="evidence" value="ECO:0007669"/>
    <property type="project" value="UniProtKB-KW"/>
</dbReference>
<keyword evidence="8 12" id="KW-0812">Transmembrane</keyword>
<evidence type="ECO:0000256" key="11">
    <source>
        <dbReference type="ARBA" id="ARBA00023136"/>
    </source>
</evidence>
<evidence type="ECO:0000256" key="3">
    <source>
        <dbReference type="ARBA" id="ARBA00008741"/>
    </source>
</evidence>
<evidence type="ECO:0000256" key="10">
    <source>
        <dbReference type="ARBA" id="ARBA00022989"/>
    </source>
</evidence>
<keyword evidence="10 12" id="KW-1133">Transmembrane helix</keyword>
<dbReference type="GO" id="GO:0015886">
    <property type="term" value="P:heme transport"/>
    <property type="evidence" value="ECO:0007669"/>
    <property type="project" value="InterPro"/>
</dbReference>
<dbReference type="NCBIfam" id="TIGR03141">
    <property type="entry name" value="cytochro_ccmD"/>
    <property type="match status" value="1"/>
</dbReference>
<dbReference type="OrthoDB" id="9815607at2"/>
<gene>
    <name evidence="13" type="primary">ccmD</name>
    <name evidence="13" type="ORF">KEHDKFFH_02080</name>
</gene>
<sequence length="79" mass="8910">MAFDSFSAFMVMEGHGPYVWSCYAAFFLLMIGLMVWSLRRRKAAIEACRRGYEFQAGRNDQQAASASAASFNRVKVSQD</sequence>
<evidence type="ECO:0000313" key="14">
    <source>
        <dbReference type="Proteomes" id="UP000239917"/>
    </source>
</evidence>
<evidence type="ECO:0000256" key="12">
    <source>
        <dbReference type="RuleBase" id="RU363101"/>
    </source>
</evidence>
<protein>
    <recommendedName>
        <fullName evidence="4 12">Heme exporter protein D</fullName>
    </recommendedName>
</protein>
<keyword evidence="14" id="KW-1185">Reference proteome</keyword>
<dbReference type="AlphaFoldDB" id="A0A2S5ZFH3"/>
<proteinExistence type="inferred from homology"/>
<evidence type="ECO:0000313" key="13">
    <source>
        <dbReference type="EMBL" id="PPI86129.1"/>
    </source>
</evidence>
<dbReference type="Proteomes" id="UP000239917">
    <property type="component" value="Unassembled WGS sequence"/>
</dbReference>
<evidence type="ECO:0000256" key="9">
    <source>
        <dbReference type="ARBA" id="ARBA00022748"/>
    </source>
</evidence>
<dbReference type="GO" id="GO:0005886">
    <property type="term" value="C:plasma membrane"/>
    <property type="evidence" value="ECO:0007669"/>
    <property type="project" value="UniProtKB-SubCell"/>
</dbReference>
<dbReference type="InterPro" id="IPR052075">
    <property type="entry name" value="Heme_exporter_D"/>
</dbReference>
<dbReference type="RefSeq" id="WP_104320371.1">
    <property type="nucleotide sequence ID" value="NZ_PSSX01000001.1"/>
</dbReference>
<comment type="subcellular location">
    <subcellularLocation>
        <location evidence="2 12">Cell inner membrane</location>
        <topology evidence="2 12">Single-pass membrane protein</topology>
    </subcellularLocation>
</comment>
<evidence type="ECO:0000256" key="7">
    <source>
        <dbReference type="ARBA" id="ARBA00022519"/>
    </source>
</evidence>